<dbReference type="RefSeq" id="WP_259412602.1">
    <property type="nucleotide sequence ID" value="NZ_JANWGH010000001.1"/>
</dbReference>
<accession>A0ABT2G0X3</accession>
<comment type="caution">
    <text evidence="2">The sequence shown here is derived from an EMBL/GenBank/DDBJ whole genome shotgun (WGS) entry which is preliminary data.</text>
</comment>
<name>A0ABT2G0X3_9BACT</name>
<dbReference type="Proteomes" id="UP001206788">
    <property type="component" value="Unassembled WGS sequence"/>
</dbReference>
<feature type="region of interest" description="Disordered" evidence="1">
    <location>
        <begin position="23"/>
        <end position="52"/>
    </location>
</feature>
<keyword evidence="3" id="KW-1185">Reference proteome</keyword>
<organism evidence="2 3">
    <name type="scientific">Algoriphagus limi</name>
    <dbReference type="NCBI Taxonomy" id="2975273"/>
    <lineage>
        <taxon>Bacteria</taxon>
        <taxon>Pseudomonadati</taxon>
        <taxon>Bacteroidota</taxon>
        <taxon>Cytophagia</taxon>
        <taxon>Cytophagales</taxon>
        <taxon>Cyclobacteriaceae</taxon>
        <taxon>Algoriphagus</taxon>
    </lineage>
</organism>
<protein>
    <submittedName>
        <fullName evidence="2">Uncharacterized protein</fullName>
    </submittedName>
</protein>
<evidence type="ECO:0000313" key="3">
    <source>
        <dbReference type="Proteomes" id="UP001206788"/>
    </source>
</evidence>
<sequence length="673" mass="74341">MNALRILFFISMVACVFSCSDSDDSQPVINDPDSSVGTKDPNGGTSDPPLTPGQSLVTGLVELPESINPESLKIVSPAGSYEVNNDGTFKAIVTENSKQVLMVEDQDGDILLASISNSSQDTLNAKTTTRAIVGLAPWSGLVENDELEIILDEFEKTPQYKSLENVVENVIRKGISPLDDSEVIEMLGNLFSQAPIDSRLTSRIFSIPEVDNIVEPNISYSNGSFTISNDGTTTAVWGVEVFDKNKESLTGRLMLEGNKVMFPSLTSIWKFITGDLLDAVFERSESLVVPVIIEDKYEIQFGSPTRLSLNPALSFEAARFNIYNSYQTVFSALGIKLKGLSPSEYFEQGCLNDFFDATTKSLVDLLTKRELTAEIFLSQFSTLFSGSIGSLAECSSIFDDFDGSTPSSLDKYLKNLAKFLNAYEKVEAAFITGKLIGDMLVLSDIQICRQVINGKIYPCFTLSKGGNVPTEINSPNKAELYVEAELDILPEESDVFPIGAPIAWEVIEGDGTLNKNSSPIDNLGKSVIIFSPGKAEKNIILASVKDKDGNMKDQIEFEVTAKFIDSLALYKEAIVGTWDVIAHSTNSKYRMIIGQYNDNSLYGKYWAVDNDGNQLSYGYNISPSIYIENERYHLQTGIYLWGRKPTDPLTYPPTEFNEYHEDGKLYFSYKKIE</sequence>
<reference evidence="2 3" key="1">
    <citation type="submission" date="2022-08" db="EMBL/GenBank/DDBJ databases">
        <title>Algoriphagus sp. CAU 1643 isolated from mud.</title>
        <authorList>
            <person name="Kim W."/>
        </authorList>
    </citation>
    <scope>NUCLEOTIDE SEQUENCE [LARGE SCALE GENOMIC DNA]</scope>
    <source>
        <strain evidence="2 3">CAU 1643</strain>
    </source>
</reference>
<proteinExistence type="predicted"/>
<dbReference type="EMBL" id="JANWGH010000001">
    <property type="protein sequence ID" value="MCS5488919.1"/>
    <property type="molecule type" value="Genomic_DNA"/>
</dbReference>
<evidence type="ECO:0000313" key="2">
    <source>
        <dbReference type="EMBL" id="MCS5488919.1"/>
    </source>
</evidence>
<evidence type="ECO:0000256" key="1">
    <source>
        <dbReference type="SAM" id="MobiDB-lite"/>
    </source>
</evidence>
<gene>
    <name evidence="2" type="ORF">NY014_00675</name>
</gene>
<feature type="compositionally biased region" description="Polar residues" evidence="1">
    <location>
        <begin position="25"/>
        <end position="37"/>
    </location>
</feature>